<dbReference type="SMART" id="SM00722">
    <property type="entry name" value="CASH"/>
    <property type="match status" value="1"/>
</dbReference>
<dbReference type="Pfam" id="PF05048">
    <property type="entry name" value="NosD"/>
    <property type="match status" value="1"/>
</dbReference>
<reference evidence="6 7" key="1">
    <citation type="submission" date="2019-03" db="EMBL/GenBank/DDBJ databases">
        <title>Bacillus niacini sp. nov. a Nicotinate-Metabolizing Mesophile Isolated from Soil.</title>
        <authorList>
            <person name="Zhang G."/>
        </authorList>
    </citation>
    <scope>NUCLEOTIDE SEQUENCE [LARGE SCALE GENOMIC DNA]</scope>
    <source>
        <strain evidence="6 7">WN066</strain>
    </source>
</reference>
<name>A0A4R5VX17_9BACI</name>
<comment type="pathway">
    <text evidence="1">Protein modification; protein ubiquitination.</text>
</comment>
<dbReference type="InterPro" id="IPR006633">
    <property type="entry name" value="Carb-bd_sugar_hydrolysis-dom"/>
</dbReference>
<evidence type="ECO:0000256" key="2">
    <source>
        <dbReference type="ARBA" id="ARBA00022737"/>
    </source>
</evidence>
<evidence type="ECO:0000313" key="6">
    <source>
        <dbReference type="EMBL" id="TDK63910.1"/>
    </source>
</evidence>
<dbReference type="InterPro" id="IPR006626">
    <property type="entry name" value="PbH1"/>
</dbReference>
<gene>
    <name evidence="6" type="primary">nosD</name>
    <name evidence="6" type="ORF">E2K98_03315</name>
</gene>
<feature type="domain" description="Carbohydrate-binding/sugar hydrolysis" evidence="5">
    <location>
        <begin position="35"/>
        <end position="183"/>
    </location>
</feature>
<proteinExistence type="predicted"/>
<keyword evidence="4" id="KW-1133">Transmembrane helix</keyword>
<dbReference type="NCBIfam" id="TIGR04247">
    <property type="entry name" value="NosD_copper_fam"/>
    <property type="match status" value="1"/>
</dbReference>
<keyword evidence="4" id="KW-0812">Transmembrane</keyword>
<protein>
    <submittedName>
        <fullName evidence="6">Nitrous oxide reductase family maturation protein NosD</fullName>
    </submittedName>
</protein>
<keyword evidence="4" id="KW-0472">Membrane</keyword>
<accession>A0A4R5VX17</accession>
<dbReference type="PANTHER" id="PTHR22990:SF15">
    <property type="entry name" value="F-BOX ONLY PROTEIN 10"/>
    <property type="match status" value="1"/>
</dbReference>
<dbReference type="InterPro" id="IPR051550">
    <property type="entry name" value="SCF-Subunits/Alg-Epimerases"/>
</dbReference>
<dbReference type="SUPFAM" id="SSF51126">
    <property type="entry name" value="Pectin lyase-like"/>
    <property type="match status" value="1"/>
</dbReference>
<evidence type="ECO:0000256" key="1">
    <source>
        <dbReference type="ARBA" id="ARBA00004906"/>
    </source>
</evidence>
<sequence length="447" mass="50108">MKKLTLFLFVFSLFFLIKPEKNMAAESLQALIDSAKEGAVLKLENQTYEGNIVIDKPLTLIGSKHTVIKGDGSGNVISIKAPRVSLSHLTVTDSSMNRNSAEEYAAIKIYSNHNLVEHITISRSFHGIYLSKAHYNTIRDNHIKGMGKGEIAAQGNGLHVYYAHDNLLIANTIEGTRDGMFFDYAHKNRSIANKISHTRYGLHYMYSDKNVFKNNIFTMNQGGAAVMNSNHLTLDGNQFIVNYGNQSFGLMLLQANDNKIENNTFYMNQRGLYIDQATRNVFRNNHIIQNQIGIELWASSNDQTFTLNRITDNTIPAVTLGGTGENNSWSMDGKGNDWGSAFPVTDLNQDRIGDFPVTYHSSLHQLIEDQELTNLFLKSPAIKIYEKLNASLSGEALMFRDSHPLVGSAKGSHTKIWLIAFALLVLWLLIKGRKRLCITFGRNGRKI</sequence>
<dbReference type="SMART" id="SM00710">
    <property type="entry name" value="PbH1"/>
    <property type="match status" value="7"/>
</dbReference>
<dbReference type="PANTHER" id="PTHR22990">
    <property type="entry name" value="F-BOX ONLY PROTEIN"/>
    <property type="match status" value="1"/>
</dbReference>
<dbReference type="InterPro" id="IPR012334">
    <property type="entry name" value="Pectin_lyas_fold"/>
</dbReference>
<dbReference type="InterPro" id="IPR022441">
    <property type="entry name" value="Para_beta_helix_rpt-2"/>
</dbReference>
<evidence type="ECO:0000259" key="5">
    <source>
        <dbReference type="SMART" id="SM00722"/>
    </source>
</evidence>
<keyword evidence="2" id="KW-0677">Repeat</keyword>
<keyword evidence="3" id="KW-0833">Ubl conjugation pathway</keyword>
<dbReference type="Proteomes" id="UP000295132">
    <property type="component" value="Unassembled WGS sequence"/>
</dbReference>
<evidence type="ECO:0000256" key="3">
    <source>
        <dbReference type="ARBA" id="ARBA00022786"/>
    </source>
</evidence>
<evidence type="ECO:0000256" key="4">
    <source>
        <dbReference type="SAM" id="Phobius"/>
    </source>
</evidence>
<organism evidence="6 7">
    <name type="scientific">Bacillus salipaludis</name>
    <dbReference type="NCBI Taxonomy" id="2547811"/>
    <lineage>
        <taxon>Bacteria</taxon>
        <taxon>Bacillati</taxon>
        <taxon>Bacillota</taxon>
        <taxon>Bacilli</taxon>
        <taxon>Bacillales</taxon>
        <taxon>Bacillaceae</taxon>
        <taxon>Bacillus</taxon>
    </lineage>
</organism>
<comment type="caution">
    <text evidence="6">The sequence shown here is derived from an EMBL/GenBank/DDBJ whole genome shotgun (WGS) entry which is preliminary data.</text>
</comment>
<dbReference type="InterPro" id="IPR011050">
    <property type="entry name" value="Pectin_lyase_fold/virulence"/>
</dbReference>
<dbReference type="NCBIfam" id="TIGR03804">
    <property type="entry name" value="para_beta_helix"/>
    <property type="match status" value="1"/>
</dbReference>
<dbReference type="InterPro" id="IPR007742">
    <property type="entry name" value="NosD_dom"/>
</dbReference>
<evidence type="ECO:0000313" key="7">
    <source>
        <dbReference type="Proteomes" id="UP000295132"/>
    </source>
</evidence>
<dbReference type="EMBL" id="SMYO01000002">
    <property type="protein sequence ID" value="TDK63910.1"/>
    <property type="molecule type" value="Genomic_DNA"/>
</dbReference>
<feature type="transmembrane region" description="Helical" evidence="4">
    <location>
        <begin position="414"/>
        <end position="430"/>
    </location>
</feature>
<dbReference type="InterPro" id="IPR026464">
    <property type="entry name" value="NosD_copper_fam"/>
</dbReference>
<dbReference type="AlphaFoldDB" id="A0A4R5VX17"/>
<dbReference type="Gene3D" id="2.160.20.10">
    <property type="entry name" value="Single-stranded right-handed beta-helix, Pectin lyase-like"/>
    <property type="match status" value="1"/>
</dbReference>